<reference evidence="1" key="1">
    <citation type="journal article" date="2018" name="Adv. Bot. Res.">
        <title>Evolution of the Plastid Genomes in Diatoms.</title>
        <authorList>
            <person name="Yu M."/>
            <person name="Ashworth M.P."/>
            <person name="Hajrah N.H."/>
            <person name="Khiyami M.A."/>
            <person name="Sabir M.J."/>
            <person name="Alhebshi A.M."/>
            <person name="Al-Malki A.L."/>
            <person name="Sabir J.S.M."/>
            <person name="Theriot E.C."/>
            <person name="Jansen R.K."/>
        </authorList>
    </citation>
    <scope>NUCLEOTIDE SEQUENCE</scope>
</reference>
<dbReference type="RefSeq" id="YP_009497381.1">
    <property type="nucleotide sequence ID" value="NC_038006.1"/>
</dbReference>
<geneLocation type="chloroplast" evidence="1"/>
<evidence type="ECO:0000313" key="1">
    <source>
        <dbReference type="EMBL" id="AWT40094.1"/>
    </source>
</evidence>
<keyword evidence="1" id="KW-0934">Plastid</keyword>
<organism evidence="1">
    <name type="scientific">Biddulphia biddulphiana</name>
    <dbReference type="NCBI Taxonomy" id="1158022"/>
    <lineage>
        <taxon>Eukaryota</taxon>
        <taxon>Sar</taxon>
        <taxon>Stramenopiles</taxon>
        <taxon>Ochrophyta</taxon>
        <taxon>Bacillariophyta</taxon>
        <taxon>Mediophyceae</taxon>
        <taxon>Biddulphiophycidae</taxon>
        <taxon>Biddulphiales</taxon>
        <taxon>Biddulphiaceae</taxon>
        <taxon>Biddulphia</taxon>
    </lineage>
</organism>
<gene>
    <name evidence="1" type="primary">ycf88</name>
</gene>
<keyword evidence="1" id="KW-0150">Chloroplast</keyword>
<protein>
    <submittedName>
        <fullName evidence="1">Uncharacterized protein</fullName>
    </submittedName>
</protein>
<accession>A0A2U9NSI6</accession>
<dbReference type="EMBL" id="MG755805">
    <property type="protein sequence ID" value="AWT40094.1"/>
    <property type="molecule type" value="Genomic_DNA"/>
</dbReference>
<dbReference type="AlphaFoldDB" id="A0A2U9NSI6"/>
<dbReference type="GeneID" id="36959961"/>
<name>A0A2U9NSI6_9STRA</name>
<proteinExistence type="predicted"/>
<sequence length="152" mass="18453">MKIKKLEKYSRIKKVIEYPDHHFQDVEIETHRCNFRTFYINYKRLLSFREKLILKSINDKYFYYALDDILYGLNLKERDNIVSILYSTAISLQNNLCVNFLDIWIDAIYIHELPKFNKFIKQNYQNLEFQTVIAITFLVKSSLPTKKIEIPW</sequence>